<keyword evidence="1" id="KW-0119">Carbohydrate metabolism</keyword>
<reference evidence="2" key="1">
    <citation type="submission" date="2020-01" db="EMBL/GenBank/DDBJ databases">
        <authorList>
            <person name="Meier V. D."/>
            <person name="Meier V D."/>
        </authorList>
    </citation>
    <scope>NUCLEOTIDE SEQUENCE</scope>
    <source>
        <strain evidence="2">HLG_WM_MAG_01</strain>
    </source>
</reference>
<comment type="similarity">
    <text evidence="1">Belongs to the anhydro-N-acetylmuramic acid kinase family.</text>
</comment>
<keyword evidence="1 2" id="KW-0808">Transferase</keyword>
<proteinExistence type="inferred from homology"/>
<feature type="binding site" evidence="1">
    <location>
        <begin position="17"/>
        <end position="24"/>
    </location>
    <ligand>
        <name>ATP</name>
        <dbReference type="ChEBI" id="CHEBI:30616"/>
    </ligand>
</feature>
<keyword evidence="1 2" id="KW-0418">Kinase</keyword>
<dbReference type="NCBIfam" id="NF007139">
    <property type="entry name" value="PRK09585.1-3"/>
    <property type="match status" value="1"/>
</dbReference>
<dbReference type="Gene3D" id="3.30.420.40">
    <property type="match status" value="2"/>
</dbReference>
<gene>
    <name evidence="1" type="primary">anmK</name>
    <name evidence="2" type="ORF">HELGO_WM728</name>
</gene>
<dbReference type="AlphaFoldDB" id="A0A6S6U114"/>
<name>A0A6S6U114_9BACT</name>
<dbReference type="GO" id="GO:0006040">
    <property type="term" value="P:amino sugar metabolic process"/>
    <property type="evidence" value="ECO:0007669"/>
    <property type="project" value="InterPro"/>
</dbReference>
<dbReference type="HAMAP" id="MF_01270">
    <property type="entry name" value="AnhMurNAc_kinase"/>
    <property type="match status" value="1"/>
</dbReference>
<comment type="pathway">
    <text evidence="1">Amino-sugar metabolism; 1,6-anhydro-N-acetylmuramate degradation.</text>
</comment>
<dbReference type="GO" id="GO:0016773">
    <property type="term" value="F:phosphotransferase activity, alcohol group as acceptor"/>
    <property type="evidence" value="ECO:0007669"/>
    <property type="project" value="UniProtKB-UniRule"/>
</dbReference>
<dbReference type="GO" id="GO:0097175">
    <property type="term" value="P:1,6-anhydro-N-acetyl-beta-muramic acid catabolic process"/>
    <property type="evidence" value="ECO:0007669"/>
    <property type="project" value="UniProtKB-UniRule"/>
</dbReference>
<dbReference type="GO" id="GO:0009254">
    <property type="term" value="P:peptidoglycan turnover"/>
    <property type="evidence" value="ECO:0007669"/>
    <property type="project" value="UniProtKB-UniRule"/>
</dbReference>
<dbReference type="PANTHER" id="PTHR30605">
    <property type="entry name" value="ANHYDRO-N-ACETYLMURAMIC ACID KINASE"/>
    <property type="match status" value="1"/>
</dbReference>
<accession>A0A6S6U114</accession>
<comment type="pathway">
    <text evidence="1">Cell wall biogenesis; peptidoglycan recycling.</text>
</comment>
<evidence type="ECO:0000313" key="2">
    <source>
        <dbReference type="EMBL" id="CAA6821948.1"/>
    </source>
</evidence>
<dbReference type="InterPro" id="IPR005338">
    <property type="entry name" value="Anhydro_N_Ac-Mur_kinase"/>
</dbReference>
<keyword evidence="1" id="KW-0067">ATP-binding</keyword>
<keyword evidence="1" id="KW-0547">Nucleotide-binding</keyword>
<comment type="function">
    <text evidence="1">Catalyzes the specific phosphorylation of 1,6-anhydro-N-acetylmuramic acid (anhMurNAc) with the simultaneous cleavage of the 1,6-anhydro ring, generating MurNAc-6-P. Is required for the utilization of anhMurNAc either imported from the medium or derived from its own cell wall murein, and thus plays a role in cell wall recycling.</text>
</comment>
<dbReference type="PANTHER" id="PTHR30605:SF0">
    <property type="entry name" value="ANHYDRO-N-ACETYLMURAMIC ACID KINASE"/>
    <property type="match status" value="1"/>
</dbReference>
<dbReference type="Pfam" id="PF03702">
    <property type="entry name" value="AnmK"/>
    <property type="match status" value="1"/>
</dbReference>
<dbReference type="UniPathway" id="UPA00544"/>
<dbReference type="UniPathway" id="UPA00343"/>
<dbReference type="GO" id="GO:0016301">
    <property type="term" value="F:kinase activity"/>
    <property type="evidence" value="ECO:0007669"/>
    <property type="project" value="UniProtKB-KW"/>
</dbReference>
<dbReference type="EMBL" id="CACVAS010000117">
    <property type="protein sequence ID" value="CAA6821948.1"/>
    <property type="molecule type" value="Genomic_DNA"/>
</dbReference>
<dbReference type="SUPFAM" id="SSF53067">
    <property type="entry name" value="Actin-like ATPase domain"/>
    <property type="match status" value="1"/>
</dbReference>
<dbReference type="CDD" id="cd24050">
    <property type="entry name" value="ASKHA_NBD_ANMK"/>
    <property type="match status" value="1"/>
</dbReference>
<organism evidence="2">
    <name type="scientific">uncultured Sulfurovum sp</name>
    <dbReference type="NCBI Taxonomy" id="269237"/>
    <lineage>
        <taxon>Bacteria</taxon>
        <taxon>Pseudomonadati</taxon>
        <taxon>Campylobacterota</taxon>
        <taxon>Epsilonproteobacteria</taxon>
        <taxon>Campylobacterales</taxon>
        <taxon>Sulfurovaceae</taxon>
        <taxon>Sulfurovum</taxon>
        <taxon>environmental samples</taxon>
    </lineage>
</organism>
<dbReference type="GO" id="GO:0005524">
    <property type="term" value="F:ATP binding"/>
    <property type="evidence" value="ECO:0007669"/>
    <property type="project" value="UniProtKB-UniRule"/>
</dbReference>
<dbReference type="EC" id="2.7.1.170" evidence="1"/>
<dbReference type="InterPro" id="IPR043129">
    <property type="entry name" value="ATPase_NBD"/>
</dbReference>
<comment type="catalytic activity">
    <reaction evidence="1">
        <text>1,6-anhydro-N-acetyl-beta-muramate + ATP + H2O = N-acetyl-D-muramate 6-phosphate + ADP + H(+)</text>
        <dbReference type="Rhea" id="RHEA:24952"/>
        <dbReference type="ChEBI" id="CHEBI:15377"/>
        <dbReference type="ChEBI" id="CHEBI:15378"/>
        <dbReference type="ChEBI" id="CHEBI:30616"/>
        <dbReference type="ChEBI" id="CHEBI:58690"/>
        <dbReference type="ChEBI" id="CHEBI:58722"/>
        <dbReference type="ChEBI" id="CHEBI:456216"/>
        <dbReference type="EC" id="2.7.1.170"/>
    </reaction>
</comment>
<evidence type="ECO:0000256" key="1">
    <source>
        <dbReference type="HAMAP-Rule" id="MF_01270"/>
    </source>
</evidence>
<sequence>MEVENMNKEYYIGIMSGTSLDGVDVVYCEITPNSCKLLASLEYPMPLELKSDILMMTEGKNSLEKVGQIEHRLGVLFTQAVGTLLIRENIDASTITAIGSHGQTLWHAPQNGVSMQLGDPNILAAKTGIPVVADFRRKDVALGGQGAPFAPAFHEFIFSNINASVSVVNIGGMANITVLGDKLIGYDTGCGNVLLDMWVNAHYNLAYDKDGIWARSGDVDYVLLDTMMADPFFSQPYPKSTGREKFNQAWLEEMIASRKDTVYFRPLAQNVQRTLLELTALSISNEVLKFNTDVVLLCGGGAKNTFLVERIKTLIPNIEVAIAQNADQIEAMTFAWLAYKRIHNEEVNLKDVTGARENTILGGIYA</sequence>
<protein>
    <recommendedName>
        <fullName evidence="1">Anhydro-N-acetylmuramic acid kinase</fullName>
        <ecNumber evidence="1">2.7.1.170</ecNumber>
    </recommendedName>
    <alternativeName>
        <fullName evidence="1">AnhMurNAc kinase</fullName>
    </alternativeName>
</protein>